<proteinExistence type="inferred from homology"/>
<dbReference type="Pfam" id="PF08281">
    <property type="entry name" value="Sigma70_r4_2"/>
    <property type="match status" value="1"/>
</dbReference>
<dbReference type="NCBIfam" id="TIGR02985">
    <property type="entry name" value="Sig70_bacteroi1"/>
    <property type="match status" value="1"/>
</dbReference>
<dbReference type="EMBL" id="QKZV01000002">
    <property type="protein sequence ID" value="PZX64439.1"/>
    <property type="molecule type" value="Genomic_DNA"/>
</dbReference>
<organism evidence="7 8">
    <name type="scientific">Hydrotalea sandarakina</name>
    <dbReference type="NCBI Taxonomy" id="1004304"/>
    <lineage>
        <taxon>Bacteria</taxon>
        <taxon>Pseudomonadati</taxon>
        <taxon>Bacteroidota</taxon>
        <taxon>Chitinophagia</taxon>
        <taxon>Chitinophagales</taxon>
        <taxon>Chitinophagaceae</taxon>
        <taxon>Hydrotalea</taxon>
    </lineage>
</organism>
<feature type="domain" description="RNA polymerase sigma factor 70 region 4 type 2" evidence="6">
    <location>
        <begin position="130"/>
        <end position="182"/>
    </location>
</feature>
<dbReference type="Pfam" id="PF04542">
    <property type="entry name" value="Sigma70_r2"/>
    <property type="match status" value="1"/>
</dbReference>
<gene>
    <name evidence="7" type="ORF">LX80_00635</name>
</gene>
<dbReference type="GO" id="GO:0016987">
    <property type="term" value="F:sigma factor activity"/>
    <property type="evidence" value="ECO:0007669"/>
    <property type="project" value="UniProtKB-KW"/>
</dbReference>
<dbReference type="InterPro" id="IPR014327">
    <property type="entry name" value="RNA_pol_sigma70_bacteroid"/>
</dbReference>
<sequence length="194" mass="22430">MANDAHILNCNIAELQYQIASYEDEVAYKKLFYCVFPSLQNHAFAILHSRQLAEEVVSDVLIEVWKKRATLMEIENLKLYLFVSVRNGALKKLQQEKKTNKNASIQDLQIELISDYLQPDETIQLSETSRQINEAVQQLPPQCKLIYKLAKEDRLKYRDIASLLQISVKTIDNQLAIALKKLAEKLSLPRKQKK</sequence>
<dbReference type="InterPro" id="IPR014284">
    <property type="entry name" value="RNA_pol_sigma-70_dom"/>
</dbReference>
<dbReference type="NCBIfam" id="TIGR02937">
    <property type="entry name" value="sigma70-ECF"/>
    <property type="match status" value="1"/>
</dbReference>
<name>A0A2W7SBF6_9BACT</name>
<dbReference type="GO" id="GO:0003677">
    <property type="term" value="F:DNA binding"/>
    <property type="evidence" value="ECO:0007669"/>
    <property type="project" value="InterPro"/>
</dbReference>
<evidence type="ECO:0000256" key="3">
    <source>
        <dbReference type="ARBA" id="ARBA00023082"/>
    </source>
</evidence>
<dbReference type="PANTHER" id="PTHR43133">
    <property type="entry name" value="RNA POLYMERASE ECF-TYPE SIGMA FACTO"/>
    <property type="match status" value="1"/>
</dbReference>
<feature type="domain" description="RNA polymerase sigma-70 region 2" evidence="5">
    <location>
        <begin position="37"/>
        <end position="98"/>
    </location>
</feature>
<dbReference type="Gene3D" id="1.10.1740.10">
    <property type="match status" value="1"/>
</dbReference>
<keyword evidence="2" id="KW-0805">Transcription regulation</keyword>
<evidence type="ECO:0000259" key="5">
    <source>
        <dbReference type="Pfam" id="PF04542"/>
    </source>
</evidence>
<protein>
    <submittedName>
        <fullName evidence="7">RNA polymerase sigma-70 factor (ECF subfamily)</fullName>
    </submittedName>
</protein>
<keyword evidence="4" id="KW-0804">Transcription</keyword>
<dbReference type="SUPFAM" id="SSF88659">
    <property type="entry name" value="Sigma3 and sigma4 domains of RNA polymerase sigma factors"/>
    <property type="match status" value="1"/>
</dbReference>
<dbReference type="InterPro" id="IPR013325">
    <property type="entry name" value="RNA_pol_sigma_r2"/>
</dbReference>
<accession>A0A2W7SBF6</accession>
<evidence type="ECO:0000256" key="4">
    <source>
        <dbReference type="ARBA" id="ARBA00023163"/>
    </source>
</evidence>
<comment type="caution">
    <text evidence="7">The sequence shown here is derived from an EMBL/GenBank/DDBJ whole genome shotgun (WGS) entry which is preliminary data.</text>
</comment>
<dbReference type="OrthoDB" id="659361at2"/>
<evidence type="ECO:0000259" key="6">
    <source>
        <dbReference type="Pfam" id="PF08281"/>
    </source>
</evidence>
<dbReference type="InterPro" id="IPR013249">
    <property type="entry name" value="RNA_pol_sigma70_r4_t2"/>
</dbReference>
<dbReference type="InterPro" id="IPR039425">
    <property type="entry name" value="RNA_pol_sigma-70-like"/>
</dbReference>
<keyword evidence="8" id="KW-1185">Reference proteome</keyword>
<evidence type="ECO:0000313" key="7">
    <source>
        <dbReference type="EMBL" id="PZX64439.1"/>
    </source>
</evidence>
<dbReference type="AlphaFoldDB" id="A0A2W7SBF6"/>
<evidence type="ECO:0000256" key="2">
    <source>
        <dbReference type="ARBA" id="ARBA00023015"/>
    </source>
</evidence>
<dbReference type="InterPro" id="IPR007627">
    <property type="entry name" value="RNA_pol_sigma70_r2"/>
</dbReference>
<dbReference type="InterPro" id="IPR036388">
    <property type="entry name" value="WH-like_DNA-bd_sf"/>
</dbReference>
<dbReference type="PANTHER" id="PTHR43133:SF46">
    <property type="entry name" value="RNA POLYMERASE SIGMA-70 FACTOR ECF SUBFAMILY"/>
    <property type="match status" value="1"/>
</dbReference>
<evidence type="ECO:0000256" key="1">
    <source>
        <dbReference type="ARBA" id="ARBA00010641"/>
    </source>
</evidence>
<dbReference type="Gene3D" id="1.10.10.10">
    <property type="entry name" value="Winged helix-like DNA-binding domain superfamily/Winged helix DNA-binding domain"/>
    <property type="match status" value="1"/>
</dbReference>
<keyword evidence="3" id="KW-0731">Sigma factor</keyword>
<dbReference type="GO" id="GO:0006352">
    <property type="term" value="P:DNA-templated transcription initiation"/>
    <property type="evidence" value="ECO:0007669"/>
    <property type="project" value="InterPro"/>
</dbReference>
<dbReference type="Proteomes" id="UP000249720">
    <property type="component" value="Unassembled WGS sequence"/>
</dbReference>
<dbReference type="SUPFAM" id="SSF88946">
    <property type="entry name" value="Sigma2 domain of RNA polymerase sigma factors"/>
    <property type="match status" value="1"/>
</dbReference>
<evidence type="ECO:0000313" key="8">
    <source>
        <dbReference type="Proteomes" id="UP000249720"/>
    </source>
</evidence>
<reference evidence="7 8" key="1">
    <citation type="submission" date="2018-06" db="EMBL/GenBank/DDBJ databases">
        <title>Genomic Encyclopedia of Archaeal and Bacterial Type Strains, Phase II (KMG-II): from individual species to whole genera.</title>
        <authorList>
            <person name="Goeker M."/>
        </authorList>
    </citation>
    <scope>NUCLEOTIDE SEQUENCE [LARGE SCALE GENOMIC DNA]</scope>
    <source>
        <strain evidence="7 8">DSM 23241</strain>
    </source>
</reference>
<comment type="similarity">
    <text evidence="1">Belongs to the sigma-70 factor family. ECF subfamily.</text>
</comment>
<dbReference type="InterPro" id="IPR013324">
    <property type="entry name" value="RNA_pol_sigma_r3/r4-like"/>
</dbReference>